<dbReference type="EMBL" id="BAFN01000001">
    <property type="protein sequence ID" value="GAN32644.1"/>
    <property type="molecule type" value="Genomic_DNA"/>
</dbReference>
<feature type="chain" id="PRO_5045046040" evidence="1">
    <location>
        <begin position="24"/>
        <end position="142"/>
    </location>
</feature>
<evidence type="ECO:0000256" key="1">
    <source>
        <dbReference type="SAM" id="SignalP"/>
    </source>
</evidence>
<dbReference type="GO" id="GO:0006508">
    <property type="term" value="P:proteolysis"/>
    <property type="evidence" value="ECO:0007669"/>
    <property type="project" value="UniProtKB-KW"/>
</dbReference>
<dbReference type="Proteomes" id="UP000032309">
    <property type="component" value="Unassembled WGS sequence"/>
</dbReference>
<organism evidence="2 3">
    <name type="scientific">Candidatus Brocadia sinica JPN1</name>
    <dbReference type="NCBI Taxonomy" id="1197129"/>
    <lineage>
        <taxon>Bacteria</taxon>
        <taxon>Pseudomonadati</taxon>
        <taxon>Planctomycetota</taxon>
        <taxon>Candidatus Brocadiia</taxon>
        <taxon>Candidatus Brocadiales</taxon>
        <taxon>Candidatus Brocadiaceae</taxon>
        <taxon>Candidatus Brocadia</taxon>
    </lineage>
</organism>
<feature type="signal peptide" evidence="1">
    <location>
        <begin position="1"/>
        <end position="23"/>
    </location>
</feature>
<protein>
    <submittedName>
        <fullName evidence="2">Cold-active alkaline serine protease</fullName>
    </submittedName>
</protein>
<evidence type="ECO:0000313" key="2">
    <source>
        <dbReference type="EMBL" id="GAN32644.1"/>
    </source>
</evidence>
<keyword evidence="2" id="KW-0378">Hydrolase</keyword>
<dbReference type="RefSeq" id="WP_052562779.1">
    <property type="nucleotide sequence ID" value="NZ_BAFN01000001.1"/>
</dbReference>
<accession>A0ABQ0JV48</accession>
<proteinExistence type="predicted"/>
<evidence type="ECO:0000313" key="3">
    <source>
        <dbReference type="Proteomes" id="UP000032309"/>
    </source>
</evidence>
<comment type="caution">
    <text evidence="2">The sequence shown here is derived from an EMBL/GenBank/DDBJ whole genome shotgun (WGS) entry which is preliminary data.</text>
</comment>
<keyword evidence="3" id="KW-1185">Reference proteome</keyword>
<reference evidence="3" key="1">
    <citation type="journal article" date="2015" name="Genome Announc.">
        <title>Draft Genome Sequence of an Anaerobic Ammonium-Oxidizing Bacterium, "Candidatus Brocadia sinica".</title>
        <authorList>
            <person name="Oshiki M."/>
            <person name="Shinyako-Hata K."/>
            <person name="Satoh H."/>
            <person name="Okabe S."/>
        </authorList>
    </citation>
    <scope>NUCLEOTIDE SEQUENCE [LARGE SCALE GENOMIC DNA]</scope>
    <source>
        <strain evidence="3">JPN1</strain>
    </source>
</reference>
<keyword evidence="2" id="KW-0645">Protease</keyword>
<keyword evidence="1" id="KW-0732">Signal</keyword>
<sequence>MKKFLGIFFAIFVTMALVSSAYAGPADDTAPQVGDDTTFFGKSEGLTLPNLCDNFGYVWSLQVAGPGKLVGKVDTGTCGVWDVAGTFDAVNIQLVATNNTGNSCCKQFTYTGTHTGKSGRSASGTWNNTCGGKGSWSMAVCK</sequence>
<dbReference type="GO" id="GO:0008233">
    <property type="term" value="F:peptidase activity"/>
    <property type="evidence" value="ECO:0007669"/>
    <property type="project" value="UniProtKB-KW"/>
</dbReference>
<name>A0ABQ0JV48_9BACT</name>
<gene>
    <name evidence="2" type="ORF">BROSI_A1159</name>
</gene>